<dbReference type="InterPro" id="IPR000834">
    <property type="entry name" value="Peptidase_M14"/>
</dbReference>
<sequence>MSNDRQHEQTESHNETNRYTAENAAKLEQSAFDGSSIGRRTFLSVAAATGAALALPSTVSAEVSDEAMTDLAEFAVNAAPDDHQVTLVIEFEDTDALNVFYDEYGEPDWDIEEDDLPPKAIPREKPTPAAHAYLTADELANALDRGGIEFVDFSPGANPFWKLGDAYADRVFPKVENARDFVSHSELNQGLHYLAEEYTDRLRVRAIGQSPGWENLYTGDDPDPKDIYVAEVTENIQDESSFAEKDKVVFSLSIHGDEPAGRVAGTRIIEEAAKGIADDFEDVLSDIVIVFVFINPDGWVVRKPQYEFETWWGSTERFRYDRGNAAIGDTNRQYPTMGWVSPEYWPAEPEDTPEVRPDDPEGRGYEEMVPDALAVVEHLRGYDNVEYLCDYHMMDLSESMVLNLESNAPYNHIGTHNLDEVNIRIDNGMQAHWGSPETIADDTSRASKAIHGVEGYVPERLLDYGTIYDSLSYQITGGLLGWAGQPEEFGGLGAVTVAPELVLRDGYDWKPFIERRLEMAYRISMREYAEMTAAKTNATVATGGQDTAYVSSNILTRRSADLPYTDEKPGNGKGKGRGRTTRVQRRHETVQPGPSGRARASSGSTTHSLAVQFTAHGIDEGVVKLVNPGGQTVREIDLADPLSEDQGHFYVPNPDNGDWSIEYNGEAEINVEMVLLETEDEYPDPKEVLGYSQREYVVNPMQFFEDLEPFLEEGSIDGLRVHDVRIGRLMRGNSGKRRYDNLVVSHDDGVDDRQYVSAIEEFVEAGGDLVLTDAGINLLGSLNVGQAAAIEADDIEHGTTDFPNLRNRDLDHPLLMDIRPIQQEIWKISQLGYTTGDDSPIWTVSSDAFTDAGGTVAGSLGRDGDVGAGMLSADGAEISVIGSVLPPANQRELHPFGMADYTLSFMGHTLICNALGFEQHRYVNGELVGTWGELR</sequence>
<dbReference type="PROSITE" id="PS51318">
    <property type="entry name" value="TAT"/>
    <property type="match status" value="1"/>
</dbReference>
<dbReference type="SUPFAM" id="SSF53187">
    <property type="entry name" value="Zn-dependent exopeptidases"/>
    <property type="match status" value="1"/>
</dbReference>
<keyword evidence="3" id="KW-0645">Protease</keyword>
<evidence type="ECO:0000313" key="3">
    <source>
        <dbReference type="EMBL" id="SIR75620.1"/>
    </source>
</evidence>
<dbReference type="GO" id="GO:0006508">
    <property type="term" value="P:proteolysis"/>
    <property type="evidence" value="ECO:0007669"/>
    <property type="project" value="InterPro"/>
</dbReference>
<feature type="region of interest" description="Disordered" evidence="1">
    <location>
        <begin position="561"/>
        <end position="605"/>
    </location>
</feature>
<name>A0A1N7DIJ3_9EURY</name>
<proteinExistence type="predicted"/>
<dbReference type="GO" id="GO:0004181">
    <property type="term" value="F:metallocarboxypeptidase activity"/>
    <property type="evidence" value="ECO:0007669"/>
    <property type="project" value="InterPro"/>
</dbReference>
<dbReference type="EMBL" id="FTNO01000004">
    <property type="protein sequence ID" value="SIR75620.1"/>
    <property type="molecule type" value="Genomic_DNA"/>
</dbReference>
<dbReference type="Proteomes" id="UP000186914">
    <property type="component" value="Unassembled WGS sequence"/>
</dbReference>
<keyword evidence="3" id="KW-0378">Hydrolase</keyword>
<keyword evidence="3" id="KW-0121">Carboxypeptidase</keyword>
<reference evidence="4" key="1">
    <citation type="submission" date="2017-01" db="EMBL/GenBank/DDBJ databases">
        <authorList>
            <person name="Varghese N."/>
            <person name="Submissions S."/>
        </authorList>
    </citation>
    <scope>NUCLEOTIDE SEQUENCE [LARGE SCALE GENOMIC DNA]</scope>
    <source>
        <strain evidence="4">CGMCC 1.7737</strain>
    </source>
</reference>
<feature type="domain" description="Peptidase M14" evidence="2">
    <location>
        <begin position="191"/>
        <end position="483"/>
    </location>
</feature>
<protein>
    <submittedName>
        <fullName evidence="3">Zinc carboxypeptidase</fullName>
    </submittedName>
</protein>
<dbReference type="Pfam" id="PF00246">
    <property type="entry name" value="Peptidase_M14"/>
    <property type="match status" value="1"/>
</dbReference>
<evidence type="ECO:0000313" key="4">
    <source>
        <dbReference type="Proteomes" id="UP000186914"/>
    </source>
</evidence>
<dbReference type="RefSeq" id="WP_076431506.1">
    <property type="nucleotide sequence ID" value="NZ_FTNO01000004.1"/>
</dbReference>
<dbReference type="GO" id="GO:0008270">
    <property type="term" value="F:zinc ion binding"/>
    <property type="evidence" value="ECO:0007669"/>
    <property type="project" value="InterPro"/>
</dbReference>
<dbReference type="InterPro" id="IPR006311">
    <property type="entry name" value="TAT_signal"/>
</dbReference>
<gene>
    <name evidence="3" type="ORF">SAMN05421858_3649</name>
</gene>
<organism evidence="3 4">
    <name type="scientific">Haladaptatus litoreus</name>
    <dbReference type="NCBI Taxonomy" id="553468"/>
    <lineage>
        <taxon>Archaea</taxon>
        <taxon>Methanobacteriati</taxon>
        <taxon>Methanobacteriota</taxon>
        <taxon>Stenosarchaea group</taxon>
        <taxon>Halobacteria</taxon>
        <taxon>Halobacteriales</taxon>
        <taxon>Haladaptataceae</taxon>
        <taxon>Haladaptatus</taxon>
    </lineage>
</organism>
<dbReference type="OrthoDB" id="202058at2157"/>
<keyword evidence="4" id="KW-1185">Reference proteome</keyword>
<evidence type="ECO:0000256" key="1">
    <source>
        <dbReference type="SAM" id="MobiDB-lite"/>
    </source>
</evidence>
<dbReference type="Gene3D" id="3.40.630.10">
    <property type="entry name" value="Zn peptidases"/>
    <property type="match status" value="1"/>
</dbReference>
<accession>A0A1N7DIJ3</accession>
<evidence type="ECO:0000259" key="2">
    <source>
        <dbReference type="Pfam" id="PF00246"/>
    </source>
</evidence>
<feature type="compositionally biased region" description="Basic residues" evidence="1">
    <location>
        <begin position="574"/>
        <end position="585"/>
    </location>
</feature>
<feature type="compositionally biased region" description="Low complexity" evidence="1">
    <location>
        <begin position="592"/>
        <end position="605"/>
    </location>
</feature>
<dbReference type="AlphaFoldDB" id="A0A1N7DIJ3"/>